<proteinExistence type="predicted"/>
<accession>A0ABR8PMG4</accession>
<organism evidence="2 3">
    <name type="scientific">Sporosarcina gallistercoris</name>
    <dbReference type="NCBI Taxonomy" id="2762245"/>
    <lineage>
        <taxon>Bacteria</taxon>
        <taxon>Bacillati</taxon>
        <taxon>Bacillota</taxon>
        <taxon>Bacilli</taxon>
        <taxon>Bacillales</taxon>
        <taxon>Caryophanaceae</taxon>
        <taxon>Sporosarcina</taxon>
    </lineage>
</organism>
<sequence>MNRGRGNILTSKQLFSIGYVTSVIALTCAYFIDEPQSILAPILTLTLLFGVYPLYIDIIRPRRQLKSEQ</sequence>
<evidence type="ECO:0000313" key="2">
    <source>
        <dbReference type="EMBL" id="MBD7909366.1"/>
    </source>
</evidence>
<gene>
    <name evidence="2" type="ORF">H9659_13600</name>
</gene>
<keyword evidence="1" id="KW-0812">Transmembrane</keyword>
<keyword evidence="1" id="KW-0472">Membrane</keyword>
<comment type="caution">
    <text evidence="2">The sequence shown here is derived from an EMBL/GenBank/DDBJ whole genome shotgun (WGS) entry which is preliminary data.</text>
</comment>
<keyword evidence="1" id="KW-1133">Transmembrane helix</keyword>
<reference evidence="2 3" key="1">
    <citation type="submission" date="2020-08" db="EMBL/GenBank/DDBJ databases">
        <title>A Genomic Blueprint of the Chicken Gut Microbiome.</title>
        <authorList>
            <person name="Gilroy R."/>
            <person name="Ravi A."/>
            <person name="Getino M."/>
            <person name="Pursley I."/>
            <person name="Horton D.L."/>
            <person name="Alikhan N.-F."/>
            <person name="Baker D."/>
            <person name="Gharbi K."/>
            <person name="Hall N."/>
            <person name="Watson M."/>
            <person name="Adriaenssens E.M."/>
            <person name="Foster-Nyarko E."/>
            <person name="Jarju S."/>
            <person name="Secka A."/>
            <person name="Antonio M."/>
            <person name="Oren A."/>
            <person name="Chaudhuri R."/>
            <person name="La Ragione R.M."/>
            <person name="Hildebrand F."/>
            <person name="Pallen M.J."/>
        </authorList>
    </citation>
    <scope>NUCLEOTIDE SEQUENCE [LARGE SCALE GENOMIC DNA]</scope>
    <source>
        <strain evidence="2 3">Sa3CUA8</strain>
    </source>
</reference>
<dbReference type="Proteomes" id="UP000659496">
    <property type="component" value="Unassembled WGS sequence"/>
</dbReference>
<evidence type="ECO:0000256" key="1">
    <source>
        <dbReference type="SAM" id="Phobius"/>
    </source>
</evidence>
<feature type="transmembrane region" description="Helical" evidence="1">
    <location>
        <begin position="12"/>
        <end position="32"/>
    </location>
</feature>
<feature type="transmembrane region" description="Helical" evidence="1">
    <location>
        <begin position="38"/>
        <end position="56"/>
    </location>
</feature>
<name>A0ABR8PMG4_9BACL</name>
<keyword evidence="3" id="KW-1185">Reference proteome</keyword>
<protein>
    <submittedName>
        <fullName evidence="2">Uncharacterized protein</fullName>
    </submittedName>
</protein>
<dbReference type="EMBL" id="JACSQY010000012">
    <property type="protein sequence ID" value="MBD7909366.1"/>
    <property type="molecule type" value="Genomic_DNA"/>
</dbReference>
<evidence type="ECO:0000313" key="3">
    <source>
        <dbReference type="Proteomes" id="UP000659496"/>
    </source>
</evidence>